<dbReference type="PANTHER" id="PTHR30288:SF0">
    <property type="entry name" value="FLAGELLAR HOOK-ASSOCIATED PROTEIN 2"/>
    <property type="match status" value="1"/>
</dbReference>
<dbReference type="Pfam" id="PF07195">
    <property type="entry name" value="FliD_C"/>
    <property type="match status" value="1"/>
</dbReference>
<evidence type="ECO:0000256" key="4">
    <source>
        <dbReference type="ARBA" id="ARBA00023143"/>
    </source>
</evidence>
<sequence>MAITAAGIGSGLDIESLVSQLVAAEGQPAINRLDTQEAKLQANLSAFGSLKSALSNFQTAVQSLQTDSSFQGRKASSSNNELFTASASTQATQGQYDIEIEQLAQAAKLTSNSGDFAEASDVVGTGTLTINFGSESFSLTIDESNNTLAGIRSAINNAEDNPGVTATIVSSDNGPRLVLSSDDLGSGNAITTVATDNDAGDGNDLARLNALENNVNSEAAKDAVIYVDGQKVTRNSNSFSDVIDGVTLSLAKAEVGTVEKLTISRDESATKSKINSFIKAYNALATTTGQLSSYNADTGAAGQLLGDSTLRSVQSQIRQAITSSVSGLDFGTLAEIGITTDENNNLVLDEEKLDQVLATDYASVSGLFSSETGVANKLNTILEGFVGTEGLLNTRTDGIESSIGRIDDQREQLAVRLESVEARYRAQFSAMDILVGQLQGIGDFLTQQLASLPAPNSINSN</sequence>
<dbReference type="EMBL" id="JRQD01000001">
    <property type="protein sequence ID" value="KGM08195.1"/>
    <property type="molecule type" value="Genomic_DNA"/>
</dbReference>
<dbReference type="InterPro" id="IPR003481">
    <property type="entry name" value="FliD_N"/>
</dbReference>
<dbReference type="AlphaFoldDB" id="A0A0A0BK14"/>
<evidence type="ECO:0000259" key="7">
    <source>
        <dbReference type="Pfam" id="PF07195"/>
    </source>
</evidence>
<feature type="domain" description="Flagellar hook-associated protein 2 N-terminal" evidence="6">
    <location>
        <begin position="10"/>
        <end position="107"/>
    </location>
</feature>
<keyword evidence="8" id="KW-0282">Flagellum</keyword>
<comment type="subunit">
    <text evidence="2 5">Homopentamer.</text>
</comment>
<dbReference type="Pfam" id="PF02465">
    <property type="entry name" value="FliD_N"/>
    <property type="match status" value="1"/>
</dbReference>
<proteinExistence type="inferred from homology"/>
<organism evidence="8 9">
    <name type="scientific">Methylophaga thiooxydans</name>
    <dbReference type="NCBI Taxonomy" id="392484"/>
    <lineage>
        <taxon>Bacteria</taxon>
        <taxon>Pseudomonadati</taxon>
        <taxon>Pseudomonadota</taxon>
        <taxon>Gammaproteobacteria</taxon>
        <taxon>Thiotrichales</taxon>
        <taxon>Piscirickettsiaceae</taxon>
        <taxon>Methylophaga</taxon>
    </lineage>
</organism>
<evidence type="ECO:0000259" key="6">
    <source>
        <dbReference type="Pfam" id="PF02465"/>
    </source>
</evidence>
<protein>
    <recommendedName>
        <fullName evidence="5">Flagellar hook-associated protein 2</fullName>
        <shortName evidence="5">HAP2</shortName>
    </recommendedName>
    <alternativeName>
        <fullName evidence="5">Flagellar cap protein</fullName>
    </alternativeName>
</protein>
<dbReference type="InterPro" id="IPR040026">
    <property type="entry name" value="FliD"/>
</dbReference>
<dbReference type="GO" id="GO:0009424">
    <property type="term" value="C:bacterial-type flagellum hook"/>
    <property type="evidence" value="ECO:0007669"/>
    <property type="project" value="UniProtKB-UniRule"/>
</dbReference>
<dbReference type="InterPro" id="IPR010810">
    <property type="entry name" value="Flagellin_hook_IN_motif"/>
</dbReference>
<evidence type="ECO:0000256" key="2">
    <source>
        <dbReference type="ARBA" id="ARBA00011255"/>
    </source>
</evidence>
<dbReference type="PANTHER" id="PTHR30288">
    <property type="entry name" value="FLAGELLAR CAP/ASSEMBLY PROTEIN FLID"/>
    <property type="match status" value="1"/>
</dbReference>
<dbReference type="RefSeq" id="WP_036311805.1">
    <property type="nucleotide sequence ID" value="NZ_JRQD01000001.1"/>
</dbReference>
<reference evidence="8 9" key="1">
    <citation type="submission" date="2014-09" db="EMBL/GenBank/DDBJ databases">
        <authorList>
            <person name="Grob C."/>
            <person name="Taubert M."/>
            <person name="Howat A.M."/>
            <person name="Burns O.J."/>
            <person name="Dixon J.L."/>
            <person name="Chen Y."/>
            <person name="Murrell J.C."/>
        </authorList>
    </citation>
    <scope>NUCLEOTIDE SEQUENCE [LARGE SCALE GENOMIC DNA]</scope>
    <source>
        <strain evidence="8">L4</strain>
    </source>
</reference>
<dbReference type="GO" id="GO:0071973">
    <property type="term" value="P:bacterial-type flagellum-dependent cell motility"/>
    <property type="evidence" value="ECO:0007669"/>
    <property type="project" value="TreeGrafter"/>
</dbReference>
<accession>A0A0A0BK14</accession>
<dbReference type="GO" id="GO:0005576">
    <property type="term" value="C:extracellular region"/>
    <property type="evidence" value="ECO:0007669"/>
    <property type="project" value="UniProtKB-SubCell"/>
</dbReference>
<evidence type="ECO:0000256" key="3">
    <source>
        <dbReference type="ARBA" id="ARBA00023054"/>
    </source>
</evidence>
<feature type="domain" description="Flagellar hook-associated protein 2 C-terminal" evidence="7">
    <location>
        <begin position="220"/>
        <end position="439"/>
    </location>
</feature>
<comment type="similarity">
    <text evidence="1 5">Belongs to the FliD family.</text>
</comment>
<evidence type="ECO:0000313" key="8">
    <source>
        <dbReference type="EMBL" id="KGM08195.1"/>
    </source>
</evidence>
<keyword evidence="8" id="KW-0966">Cell projection</keyword>
<keyword evidence="5" id="KW-0964">Secreted</keyword>
<comment type="function">
    <text evidence="5">Required for morphogenesis and for the elongation of the flagellar filament by facilitating polymerization of the flagellin monomers at the tip of growing filament. Forms a capping structure, which prevents flagellin subunits (transported through the central channel of the flagellum) from leaking out without polymerization at the distal end.</text>
</comment>
<gene>
    <name evidence="8" type="primary">fliD</name>
    <name evidence="8" type="ORF">LP43_0618</name>
</gene>
<keyword evidence="4 5" id="KW-0975">Bacterial flagellum</keyword>
<keyword evidence="3" id="KW-0175">Coiled coil</keyword>
<dbReference type="Proteomes" id="UP000029999">
    <property type="component" value="Unassembled WGS sequence"/>
</dbReference>
<dbReference type="InterPro" id="IPR010809">
    <property type="entry name" value="FliD_C"/>
</dbReference>
<evidence type="ECO:0000256" key="1">
    <source>
        <dbReference type="ARBA" id="ARBA00009764"/>
    </source>
</evidence>
<dbReference type="GO" id="GO:0009421">
    <property type="term" value="C:bacterial-type flagellum filament cap"/>
    <property type="evidence" value="ECO:0007669"/>
    <property type="project" value="InterPro"/>
</dbReference>
<name>A0A0A0BK14_9GAMM</name>
<dbReference type="Pfam" id="PF07196">
    <property type="entry name" value="Flagellin_IN"/>
    <property type="match status" value="1"/>
</dbReference>
<comment type="subcellular location">
    <subcellularLocation>
        <location evidence="5">Secreted</location>
    </subcellularLocation>
    <subcellularLocation>
        <location evidence="5">Bacterial flagellum</location>
    </subcellularLocation>
</comment>
<keyword evidence="8" id="KW-0969">Cilium</keyword>
<evidence type="ECO:0000313" key="9">
    <source>
        <dbReference type="Proteomes" id="UP000029999"/>
    </source>
</evidence>
<comment type="caution">
    <text evidence="8">The sequence shown here is derived from an EMBL/GenBank/DDBJ whole genome shotgun (WGS) entry which is preliminary data.</text>
</comment>
<evidence type="ECO:0000256" key="5">
    <source>
        <dbReference type="RuleBase" id="RU362066"/>
    </source>
</evidence>
<dbReference type="GO" id="GO:0007155">
    <property type="term" value="P:cell adhesion"/>
    <property type="evidence" value="ECO:0007669"/>
    <property type="project" value="InterPro"/>
</dbReference>
<dbReference type="STRING" id="392484.LP43_0618"/>